<reference evidence="1" key="1">
    <citation type="journal article" date="2014" name="PLoS ONE">
        <title>Transcriptome-Based Identification of ABC Transporters in the Western Tarnished Plant Bug Lygus hesperus.</title>
        <authorList>
            <person name="Hull J.J."/>
            <person name="Chaney K."/>
            <person name="Geib S.M."/>
            <person name="Fabrick J.A."/>
            <person name="Brent C.S."/>
            <person name="Walsh D."/>
            <person name="Lavine L.C."/>
        </authorList>
    </citation>
    <scope>NUCLEOTIDE SEQUENCE</scope>
</reference>
<accession>A0A0A9Z7W2</accession>
<organism evidence="1">
    <name type="scientific">Lygus hesperus</name>
    <name type="common">Western plant bug</name>
    <dbReference type="NCBI Taxonomy" id="30085"/>
    <lineage>
        <taxon>Eukaryota</taxon>
        <taxon>Metazoa</taxon>
        <taxon>Ecdysozoa</taxon>
        <taxon>Arthropoda</taxon>
        <taxon>Hexapoda</taxon>
        <taxon>Insecta</taxon>
        <taxon>Pterygota</taxon>
        <taxon>Neoptera</taxon>
        <taxon>Paraneoptera</taxon>
        <taxon>Hemiptera</taxon>
        <taxon>Heteroptera</taxon>
        <taxon>Panheteroptera</taxon>
        <taxon>Cimicomorpha</taxon>
        <taxon>Miridae</taxon>
        <taxon>Mirini</taxon>
        <taxon>Lygus</taxon>
    </lineage>
</organism>
<dbReference type="EMBL" id="GDHC01016105">
    <property type="protein sequence ID" value="JAQ02524.1"/>
    <property type="molecule type" value="Transcribed_RNA"/>
</dbReference>
<reference evidence="1" key="2">
    <citation type="submission" date="2014-07" db="EMBL/GenBank/DDBJ databases">
        <authorList>
            <person name="Hull J."/>
        </authorList>
    </citation>
    <scope>NUCLEOTIDE SEQUENCE</scope>
</reference>
<reference evidence="2" key="3">
    <citation type="journal article" date="2016" name="Gigascience">
        <title>De novo construction of an expanded transcriptome assembly for the western tarnished plant bug, Lygus hesperus.</title>
        <authorList>
            <person name="Tassone E.E."/>
            <person name="Geib S.M."/>
            <person name="Hall B."/>
            <person name="Fabrick J.A."/>
            <person name="Brent C.S."/>
            <person name="Hull J.J."/>
        </authorList>
    </citation>
    <scope>NUCLEOTIDE SEQUENCE</scope>
</reference>
<dbReference type="InterPro" id="IPR050471">
    <property type="entry name" value="AB_hydrolase"/>
</dbReference>
<dbReference type="Gene3D" id="3.40.50.1820">
    <property type="entry name" value="alpha/beta hydrolase"/>
    <property type="match status" value="1"/>
</dbReference>
<evidence type="ECO:0000313" key="1">
    <source>
        <dbReference type="EMBL" id="JAG39443.1"/>
    </source>
</evidence>
<proteinExistence type="predicted"/>
<dbReference type="EMBL" id="GBHO01004161">
    <property type="protein sequence ID" value="JAG39443.1"/>
    <property type="molecule type" value="Transcribed_RNA"/>
</dbReference>
<dbReference type="InterPro" id="IPR029058">
    <property type="entry name" value="AB_hydrolase_fold"/>
</dbReference>
<dbReference type="SUPFAM" id="SSF53474">
    <property type="entry name" value="alpha/beta-Hydrolases"/>
    <property type="match status" value="1"/>
</dbReference>
<sequence length="179" mass="19917">MLRSPPRRCTIEKLLEFRVQSLQKLLARALPLDTAYVKARYLHSLKRSTYAAGLIRQAAAIRRCNGRDAELRRLCLPALVIHGAQDLVVPPMHGYRTAEVLQYARLLVLKNMGHYLHPAFFQLIVAAFADMASATVGKGRTAFHGIVDSSNNGDIVTTITHTPRTNHTTTRQETNTTAS</sequence>
<name>A0A0A9Z7W2_LYGHE</name>
<dbReference type="PANTHER" id="PTHR43433:SF5">
    <property type="entry name" value="AB HYDROLASE-1 DOMAIN-CONTAINING PROTEIN"/>
    <property type="match status" value="1"/>
</dbReference>
<dbReference type="PANTHER" id="PTHR43433">
    <property type="entry name" value="HYDROLASE, ALPHA/BETA FOLD FAMILY PROTEIN"/>
    <property type="match status" value="1"/>
</dbReference>
<gene>
    <name evidence="1" type="primary">bioH_0</name>
    <name evidence="1" type="ORF">CM83_26686</name>
    <name evidence="2" type="ORF">g.20830</name>
</gene>
<evidence type="ECO:0000313" key="2">
    <source>
        <dbReference type="EMBL" id="JAQ02524.1"/>
    </source>
</evidence>
<dbReference type="AlphaFoldDB" id="A0A0A9Z7W2"/>
<protein>
    <submittedName>
        <fullName evidence="1">Pimelyl-[acyl-carrier protein] methyl ester esterase</fullName>
    </submittedName>
</protein>